<keyword evidence="8" id="KW-0520">NAD</keyword>
<keyword evidence="5 12" id="KW-0285">Flavoprotein</keyword>
<protein>
    <recommendedName>
        <fullName evidence="12">Methylenetetrahydrofolate reductase</fullName>
        <ecNumber evidence="12">1.5.1.54</ecNumber>
    </recommendedName>
</protein>
<comment type="catalytic activity">
    <reaction evidence="11">
        <text>(6S)-5-methyl-5,6,7,8-tetrahydrofolate + NAD(+) = (6R)-5,10-methylene-5,6,7,8-tetrahydrofolate + NADH + H(+)</text>
        <dbReference type="Rhea" id="RHEA:19821"/>
        <dbReference type="ChEBI" id="CHEBI:15378"/>
        <dbReference type="ChEBI" id="CHEBI:15636"/>
        <dbReference type="ChEBI" id="CHEBI:18608"/>
        <dbReference type="ChEBI" id="CHEBI:57540"/>
        <dbReference type="ChEBI" id="CHEBI:57945"/>
        <dbReference type="EC" id="1.5.1.54"/>
    </reaction>
    <physiologicalReaction direction="right-to-left" evidence="11">
        <dbReference type="Rhea" id="RHEA:19823"/>
    </physiologicalReaction>
</comment>
<evidence type="ECO:0000313" key="14">
    <source>
        <dbReference type="Proteomes" id="UP000229730"/>
    </source>
</evidence>
<keyword evidence="4" id="KW-0028">Amino-acid biosynthesis</keyword>
<dbReference type="FunCoup" id="A0A2G4YVF2">
    <property type="interactions" value="352"/>
</dbReference>
<dbReference type="GO" id="GO:0071949">
    <property type="term" value="F:FAD binding"/>
    <property type="evidence" value="ECO:0007669"/>
    <property type="project" value="TreeGrafter"/>
</dbReference>
<evidence type="ECO:0000256" key="11">
    <source>
        <dbReference type="ARBA" id="ARBA00048628"/>
    </source>
</evidence>
<name>A0A2G4YVF2_9PROT</name>
<dbReference type="GO" id="GO:0005829">
    <property type="term" value="C:cytosol"/>
    <property type="evidence" value="ECO:0007669"/>
    <property type="project" value="InterPro"/>
</dbReference>
<evidence type="ECO:0000313" key="13">
    <source>
        <dbReference type="EMBL" id="PHZ86301.1"/>
    </source>
</evidence>
<dbReference type="PANTHER" id="PTHR45754:SF3">
    <property type="entry name" value="METHYLENETETRAHYDROFOLATE REDUCTASE (NADPH)"/>
    <property type="match status" value="1"/>
</dbReference>
<dbReference type="Pfam" id="PF02219">
    <property type="entry name" value="MTHFR"/>
    <property type="match status" value="1"/>
</dbReference>
<evidence type="ECO:0000256" key="2">
    <source>
        <dbReference type="ARBA" id="ARBA00004777"/>
    </source>
</evidence>
<evidence type="ECO:0000256" key="10">
    <source>
        <dbReference type="ARBA" id="ARBA00034478"/>
    </source>
</evidence>
<evidence type="ECO:0000256" key="4">
    <source>
        <dbReference type="ARBA" id="ARBA00022605"/>
    </source>
</evidence>
<keyword evidence="6 12" id="KW-0274">FAD</keyword>
<dbReference type="GO" id="GO:0035999">
    <property type="term" value="P:tetrahydrofolate interconversion"/>
    <property type="evidence" value="ECO:0007669"/>
    <property type="project" value="UniProtKB-UniPathway"/>
</dbReference>
<dbReference type="GO" id="GO:0106312">
    <property type="term" value="F:methylenetetrahydrofolate reductase (NADH) activity"/>
    <property type="evidence" value="ECO:0007669"/>
    <property type="project" value="UniProtKB-EC"/>
</dbReference>
<dbReference type="InterPro" id="IPR003171">
    <property type="entry name" value="Mehydrof_redctse-like"/>
</dbReference>
<evidence type="ECO:0000256" key="6">
    <source>
        <dbReference type="ARBA" id="ARBA00022827"/>
    </source>
</evidence>
<evidence type="ECO:0000256" key="1">
    <source>
        <dbReference type="ARBA" id="ARBA00001974"/>
    </source>
</evidence>
<dbReference type="InterPro" id="IPR004620">
    <property type="entry name" value="MTHF_reductase_bac"/>
</dbReference>
<keyword evidence="14" id="KW-1185">Reference proteome</keyword>
<organism evidence="13 14">
    <name type="scientific">Paremcibacter congregatus</name>
    <dbReference type="NCBI Taxonomy" id="2043170"/>
    <lineage>
        <taxon>Bacteria</taxon>
        <taxon>Pseudomonadati</taxon>
        <taxon>Pseudomonadota</taxon>
        <taxon>Alphaproteobacteria</taxon>
        <taxon>Emcibacterales</taxon>
        <taxon>Emcibacteraceae</taxon>
        <taxon>Paremcibacter</taxon>
    </lineage>
</organism>
<comment type="caution">
    <text evidence="13">The sequence shown here is derived from an EMBL/GenBank/DDBJ whole genome shotgun (WGS) entry which is preliminary data.</text>
</comment>
<comment type="pathway">
    <text evidence="10">Amino-acid biosynthesis; L-methionine biosynthesis via de novo pathway.</text>
</comment>
<dbReference type="AlphaFoldDB" id="A0A2G4YVF2"/>
<dbReference type="NCBIfam" id="TIGR00676">
    <property type="entry name" value="fadh2"/>
    <property type="match status" value="1"/>
</dbReference>
<proteinExistence type="inferred from homology"/>
<gene>
    <name evidence="13" type="primary">metF</name>
    <name evidence="13" type="ORF">CRD36_02440</name>
</gene>
<dbReference type="SUPFAM" id="SSF51730">
    <property type="entry name" value="FAD-linked oxidoreductase"/>
    <property type="match status" value="1"/>
</dbReference>
<dbReference type="InterPro" id="IPR029041">
    <property type="entry name" value="FAD-linked_oxidoreductase-like"/>
</dbReference>
<dbReference type="OrthoDB" id="9812555at2"/>
<dbReference type="Gene3D" id="3.20.20.220">
    <property type="match status" value="1"/>
</dbReference>
<evidence type="ECO:0000256" key="7">
    <source>
        <dbReference type="ARBA" id="ARBA00023002"/>
    </source>
</evidence>
<dbReference type="Proteomes" id="UP000229730">
    <property type="component" value="Unassembled WGS sequence"/>
</dbReference>
<evidence type="ECO:0000256" key="5">
    <source>
        <dbReference type="ARBA" id="ARBA00022630"/>
    </source>
</evidence>
<dbReference type="InParanoid" id="A0A2G4YVF2"/>
<dbReference type="UniPathway" id="UPA00193"/>
<dbReference type="EC" id="1.5.1.54" evidence="12"/>
<comment type="similarity">
    <text evidence="3 12">Belongs to the methylenetetrahydrofolate reductase family.</text>
</comment>
<accession>A0A2G4YVF2</accession>
<comment type="pathway">
    <text evidence="2 12">One-carbon metabolism; tetrahydrofolate interconversion.</text>
</comment>
<comment type="cofactor">
    <cofactor evidence="1 12">
        <name>FAD</name>
        <dbReference type="ChEBI" id="CHEBI:57692"/>
    </cofactor>
</comment>
<evidence type="ECO:0000256" key="8">
    <source>
        <dbReference type="ARBA" id="ARBA00023027"/>
    </source>
</evidence>
<dbReference type="GO" id="GO:0009086">
    <property type="term" value="P:methionine biosynthetic process"/>
    <property type="evidence" value="ECO:0007669"/>
    <property type="project" value="UniProtKB-KW"/>
</dbReference>
<evidence type="ECO:0000256" key="3">
    <source>
        <dbReference type="ARBA" id="ARBA00006743"/>
    </source>
</evidence>
<dbReference type="PANTHER" id="PTHR45754">
    <property type="entry name" value="METHYLENETETRAHYDROFOLATE REDUCTASE"/>
    <property type="match status" value="1"/>
</dbReference>
<dbReference type="CDD" id="cd00537">
    <property type="entry name" value="MTHFR"/>
    <property type="match status" value="1"/>
</dbReference>
<evidence type="ECO:0000256" key="9">
    <source>
        <dbReference type="ARBA" id="ARBA00023167"/>
    </source>
</evidence>
<evidence type="ECO:0000256" key="12">
    <source>
        <dbReference type="RuleBase" id="RU003862"/>
    </source>
</evidence>
<dbReference type="EMBL" id="PDEM01000009">
    <property type="protein sequence ID" value="PHZ86301.1"/>
    <property type="molecule type" value="Genomic_DNA"/>
</dbReference>
<sequence>MLKPSLFAAEAKDIDVSFEFFPPKTEKMEQALWSSIRKLEPLHPGMVSVTYGAGGSTRERTHATVSRILKETDLLPAAHLTCVAATKGEIDDIAREYWDMGVRHIVALRGDMPTIGQAYAPHEQGYKNAADLVTGLKKIGDFHLSVAAYPESHPDSANPAADIDNLKRKIDNGADQAITQYFFDVDMYFRFMDRVLAAGITVPIIPGIMPVTNFAQAKNFSGRCGTSIPAWLATLFEGLDDRPEIRRHVAATVAAEQCMRLYQGGVKKFHFYTLNRSELTTTICHFLGIRPEGEIS</sequence>
<reference evidence="13 14" key="1">
    <citation type="submission" date="2017-10" db="EMBL/GenBank/DDBJ databases">
        <title>Frigbacter circumglobatus gen. nov. sp. nov., isolated from sediment cultured in situ.</title>
        <authorList>
            <person name="Zhao Z."/>
        </authorList>
    </citation>
    <scope>NUCLEOTIDE SEQUENCE [LARGE SCALE GENOMIC DNA]</scope>
    <source>
        <strain evidence="13 14">ZYL</strain>
    </source>
</reference>
<keyword evidence="9" id="KW-0486">Methionine biosynthesis</keyword>
<keyword evidence="7 12" id="KW-0560">Oxidoreductase</keyword>